<evidence type="ECO:0000256" key="1">
    <source>
        <dbReference type="SAM" id="MobiDB-lite"/>
    </source>
</evidence>
<protein>
    <recommendedName>
        <fullName evidence="4">RNA helicase</fullName>
    </recommendedName>
</protein>
<sequence>MPRDRAPNSTTDTANSSPAAPSAVDSKKLVCGLVMPLANTDNCPPQHWAEVRSIIQEAIESISEYEFECDMVSNANESAVIQASIVRNLNTNDIVVCDVSGRNPNVMFELGMRVAFDKPVVLIKDDQTDFSFDIGPIAHLIYRRDLRYNDVQKFKTELASKVVATYKKAAEGGDESSYLSSFGPIKVAQLKTQEVSLGELMLERLDNVQQQVKKIAAAAAWAPWSSEHGRSNMLADSWREFTTDPDLYKKGDDIGITKAMRLRLRHAIAEQGLAPIGSAPANLDLIDKLVKEHIPSLNDAQVRAITLKVLGPVG</sequence>
<feature type="region of interest" description="Disordered" evidence="1">
    <location>
        <begin position="1"/>
        <end position="22"/>
    </location>
</feature>
<feature type="compositionally biased region" description="Polar residues" evidence="1">
    <location>
        <begin position="7"/>
        <end position="19"/>
    </location>
</feature>
<organism evidence="2 3">
    <name type="scientific">Achromobacter ruhlandii</name>
    <dbReference type="NCBI Taxonomy" id="72557"/>
    <lineage>
        <taxon>Bacteria</taxon>
        <taxon>Pseudomonadati</taxon>
        <taxon>Pseudomonadota</taxon>
        <taxon>Betaproteobacteria</taxon>
        <taxon>Burkholderiales</taxon>
        <taxon>Alcaligenaceae</taxon>
        <taxon>Achromobacter</taxon>
    </lineage>
</organism>
<reference evidence="2 3" key="1">
    <citation type="submission" date="2020-04" db="EMBL/GenBank/DDBJ databases">
        <authorList>
            <person name="De Canck E."/>
        </authorList>
    </citation>
    <scope>NUCLEOTIDE SEQUENCE [LARGE SCALE GENOMIC DNA]</scope>
    <source>
        <strain evidence="2 3">LMG 3328</strain>
    </source>
</reference>
<dbReference type="Proteomes" id="UP000494122">
    <property type="component" value="Unassembled WGS sequence"/>
</dbReference>
<dbReference type="RefSeq" id="WP_157810491.1">
    <property type="nucleotide sequence ID" value="NZ_CADILE010000014.1"/>
</dbReference>
<dbReference type="EMBL" id="CADILE010000014">
    <property type="protein sequence ID" value="CAB3903697.1"/>
    <property type="molecule type" value="Genomic_DNA"/>
</dbReference>
<accession>A0A6S7EC14</accession>
<evidence type="ECO:0000313" key="3">
    <source>
        <dbReference type="Proteomes" id="UP000494122"/>
    </source>
</evidence>
<proteinExistence type="predicted"/>
<gene>
    <name evidence="2" type="ORF">LMG3328_04429</name>
</gene>
<evidence type="ECO:0008006" key="4">
    <source>
        <dbReference type="Google" id="ProtNLM"/>
    </source>
</evidence>
<name>A0A6S7EC14_9BURK</name>
<dbReference type="SUPFAM" id="SSF52309">
    <property type="entry name" value="N-(deoxy)ribosyltransferase-like"/>
    <property type="match status" value="1"/>
</dbReference>
<dbReference type="AlphaFoldDB" id="A0A6S7EC14"/>
<evidence type="ECO:0000313" key="2">
    <source>
        <dbReference type="EMBL" id="CAB3903697.1"/>
    </source>
</evidence>